<dbReference type="Gene3D" id="1.20.1250.20">
    <property type="entry name" value="MFS general substrate transporter like domains"/>
    <property type="match status" value="1"/>
</dbReference>
<dbReference type="GeneID" id="43674681"/>
<keyword evidence="4 6" id="KW-0472">Membrane</keyword>
<comment type="subcellular location">
    <subcellularLocation>
        <location evidence="1">Membrane</location>
        <topology evidence="1">Multi-pass membrane protein</topology>
    </subcellularLocation>
</comment>
<evidence type="ECO:0000313" key="8">
    <source>
        <dbReference type="Proteomes" id="UP000325579"/>
    </source>
</evidence>
<dbReference type="InterPro" id="IPR011701">
    <property type="entry name" value="MFS"/>
</dbReference>
<dbReference type="OrthoDB" id="6770063at2759"/>
<feature type="transmembrane region" description="Helical" evidence="6">
    <location>
        <begin position="497"/>
        <end position="522"/>
    </location>
</feature>
<dbReference type="GO" id="GO:0015174">
    <property type="term" value="F:basic amino acid transmembrane transporter activity"/>
    <property type="evidence" value="ECO:0007669"/>
    <property type="project" value="TreeGrafter"/>
</dbReference>
<feature type="transmembrane region" description="Helical" evidence="6">
    <location>
        <begin position="234"/>
        <end position="252"/>
    </location>
</feature>
<gene>
    <name evidence="7" type="ORF">BDV37DRAFT_295915</name>
</gene>
<evidence type="ECO:0000256" key="4">
    <source>
        <dbReference type="ARBA" id="ARBA00023136"/>
    </source>
</evidence>
<dbReference type="PANTHER" id="PTHR23501:SF33">
    <property type="entry name" value="MAJOR FACILITATOR SUPERFAMILY (MFS) PROFILE DOMAIN-CONTAINING PROTEIN"/>
    <property type="match status" value="1"/>
</dbReference>
<dbReference type="RefSeq" id="XP_031945706.1">
    <property type="nucleotide sequence ID" value="XM_032089990.1"/>
</dbReference>
<dbReference type="PROSITE" id="PS50850">
    <property type="entry name" value="MFS"/>
    <property type="match status" value="1"/>
</dbReference>
<name>A0A5N7DPJ2_9EURO</name>
<feature type="transmembrane region" description="Helical" evidence="6">
    <location>
        <begin position="35"/>
        <end position="59"/>
    </location>
</feature>
<feature type="region of interest" description="Disordered" evidence="5">
    <location>
        <begin position="1"/>
        <end position="20"/>
    </location>
</feature>
<dbReference type="GO" id="GO:0000329">
    <property type="term" value="C:fungal-type vacuole membrane"/>
    <property type="evidence" value="ECO:0007669"/>
    <property type="project" value="TreeGrafter"/>
</dbReference>
<proteinExistence type="predicted"/>
<dbReference type="EMBL" id="ML736743">
    <property type="protein sequence ID" value="KAE8408387.1"/>
    <property type="molecule type" value="Genomic_DNA"/>
</dbReference>
<feature type="transmembrane region" description="Helical" evidence="6">
    <location>
        <begin position="168"/>
        <end position="189"/>
    </location>
</feature>
<accession>A0A5N6IAA9</accession>
<dbReference type="AlphaFoldDB" id="A0A5N7DPJ2"/>
<feature type="transmembrane region" description="Helical" evidence="6">
    <location>
        <begin position="431"/>
        <end position="451"/>
    </location>
</feature>
<organism evidence="7 8">
    <name type="scientific">Aspergillus pseudonomiae</name>
    <dbReference type="NCBI Taxonomy" id="1506151"/>
    <lineage>
        <taxon>Eukaryota</taxon>
        <taxon>Fungi</taxon>
        <taxon>Dikarya</taxon>
        <taxon>Ascomycota</taxon>
        <taxon>Pezizomycotina</taxon>
        <taxon>Eurotiomycetes</taxon>
        <taxon>Eurotiomycetidae</taxon>
        <taxon>Eurotiales</taxon>
        <taxon>Aspergillaceae</taxon>
        <taxon>Aspergillus</taxon>
        <taxon>Aspergillus subgen. Circumdati</taxon>
    </lineage>
</organism>
<evidence type="ECO:0000256" key="2">
    <source>
        <dbReference type="ARBA" id="ARBA00022692"/>
    </source>
</evidence>
<protein>
    <submittedName>
        <fullName evidence="7">Major facilitator superfamily domain-containing protein</fullName>
    </submittedName>
</protein>
<evidence type="ECO:0000256" key="1">
    <source>
        <dbReference type="ARBA" id="ARBA00004141"/>
    </source>
</evidence>
<dbReference type="Pfam" id="PF07690">
    <property type="entry name" value="MFS_1"/>
    <property type="match status" value="1"/>
</dbReference>
<feature type="transmembrane region" description="Helical" evidence="6">
    <location>
        <begin position="369"/>
        <end position="386"/>
    </location>
</feature>
<dbReference type="InterPro" id="IPR036259">
    <property type="entry name" value="MFS_trans_sf"/>
</dbReference>
<evidence type="ECO:0000256" key="6">
    <source>
        <dbReference type="SAM" id="Phobius"/>
    </source>
</evidence>
<feature type="transmembrane region" description="Helical" evidence="6">
    <location>
        <begin position="126"/>
        <end position="147"/>
    </location>
</feature>
<evidence type="ECO:0000313" key="7">
    <source>
        <dbReference type="EMBL" id="KAE8408387.1"/>
    </source>
</evidence>
<feature type="transmembrane region" description="Helical" evidence="6">
    <location>
        <begin position="398"/>
        <end position="419"/>
    </location>
</feature>
<feature type="transmembrane region" description="Helical" evidence="6">
    <location>
        <begin position="337"/>
        <end position="357"/>
    </location>
</feature>
<evidence type="ECO:0000256" key="5">
    <source>
        <dbReference type="SAM" id="MobiDB-lite"/>
    </source>
</evidence>
<evidence type="ECO:0000256" key="3">
    <source>
        <dbReference type="ARBA" id="ARBA00022989"/>
    </source>
</evidence>
<feature type="transmembrane region" description="Helical" evidence="6">
    <location>
        <begin position="195"/>
        <end position="213"/>
    </location>
</feature>
<keyword evidence="8" id="KW-1185">Reference proteome</keyword>
<keyword evidence="2 6" id="KW-0812">Transmembrane</keyword>
<accession>A0A5N7DPJ2</accession>
<reference evidence="7 8" key="1">
    <citation type="submission" date="2019-04" db="EMBL/GenBank/DDBJ databases">
        <authorList>
            <consortium name="DOE Joint Genome Institute"/>
            <person name="Mondo S."/>
            <person name="Kjaerbolling I."/>
            <person name="Vesth T."/>
            <person name="Frisvad J.C."/>
            <person name="Nybo J.L."/>
            <person name="Theobald S."/>
            <person name="Kildgaard S."/>
            <person name="Isbrandt T."/>
            <person name="Kuo A."/>
            <person name="Sato A."/>
            <person name="Lyhne E.K."/>
            <person name="Kogle M.E."/>
            <person name="Wiebenga A."/>
            <person name="Kun R.S."/>
            <person name="Lubbers R.J."/>
            <person name="Makela M.R."/>
            <person name="Barry K."/>
            <person name="Chovatia M."/>
            <person name="Clum A."/>
            <person name="Daum C."/>
            <person name="Haridas S."/>
            <person name="He G."/>
            <person name="LaButti K."/>
            <person name="Lipzen A."/>
            <person name="Riley R."/>
            <person name="Salamov A."/>
            <person name="Simmons B.A."/>
            <person name="Magnuson J.K."/>
            <person name="Henrissat B."/>
            <person name="Mortensen U.H."/>
            <person name="Larsen T.O."/>
            <person name="Devries R.P."/>
            <person name="Grigoriev I.V."/>
            <person name="Machida M."/>
            <person name="Baker S.E."/>
            <person name="Andersen M.R."/>
            <person name="Cantor M.N."/>
            <person name="Hua S.X."/>
        </authorList>
    </citation>
    <scope>NUCLEOTIDE SEQUENCE [LARGE SCALE GENOMIC DNA]</scope>
    <source>
        <strain evidence="7 8">CBS 119388</strain>
    </source>
</reference>
<dbReference type="SUPFAM" id="SSF103473">
    <property type="entry name" value="MFS general substrate transporter"/>
    <property type="match status" value="1"/>
</dbReference>
<keyword evidence="3 6" id="KW-1133">Transmembrane helix</keyword>
<feature type="transmembrane region" description="Helical" evidence="6">
    <location>
        <begin position="101"/>
        <end position="120"/>
    </location>
</feature>
<dbReference type="PANTHER" id="PTHR23501">
    <property type="entry name" value="MAJOR FACILITATOR SUPERFAMILY"/>
    <property type="match status" value="1"/>
</dbReference>
<dbReference type="Proteomes" id="UP000325579">
    <property type="component" value="Unassembled WGS sequence"/>
</dbReference>
<feature type="transmembrane region" description="Helical" evidence="6">
    <location>
        <begin position="264"/>
        <end position="286"/>
    </location>
</feature>
<dbReference type="InterPro" id="IPR020846">
    <property type="entry name" value="MFS_dom"/>
</dbReference>
<sequence>MTADEESPCLQSTTIPRSPESDLELRRKSERANKLVIYGSFIGVFLASADESLVISTWSSIASQFNRLSEGSWLLVAYNFGYCVSLPVYGTLSDTYGRQNVLLWAYFLFALGCLACGTSVSLIQLILARVLAGISGGGMVALVSIIITDLMPPNEVALFRGYANVVNVAGRSLGAPVGGFLITTLGWRWSFLGQLPLIIICMMVAYYGLPSSLNQSKTNDDQDLPQSPASHIDYGGIISFATAIVMLFFFLIQSSNTTDDRPILPFLASVFAIAVAVFLLTEAYWARNPLIPLSLVRGSLGGYFVGQLMLLTGRSALSSNMVPYFIRVEKATDILASFTYVVTAVGVSVGGLIAGAIIKRTNRYKTMSVMAVGSTALLSILIYIRYRDGCYTWELVYLFPSGVSNGILFSTQFIGMSLTAPKERLATSTGIYYLSQQLGFIVGPAASVAVVQRRFASSLSEGLEGFKEKRLIDQILNDLRFSESLPERVQSIVRSSYLYGFQFVPLLGTVSILFMLPIVLLLKERRIE</sequence>